<accession>A0AA35US83</accession>
<reference evidence="1" key="1">
    <citation type="submission" date="2023-04" db="EMBL/GenBank/DDBJ databases">
        <authorList>
            <person name="Vijverberg K."/>
            <person name="Xiong W."/>
            <person name="Schranz E."/>
        </authorList>
    </citation>
    <scope>NUCLEOTIDE SEQUENCE</scope>
</reference>
<sequence length="257" mass="28147">MANGDKTQSWKFIAGRSESKSFVVSAIEKVIDGSSLTGQLEALDADSEHSKINLDEEQLDEINEKDFVASPVLVEDIAAMEEVGLVSLFDIDKESEEIRKLSIPPPGKRERIYVNNLDRGIDCLEVKICTGGAAITCNLVEVSSQLPEEMMSGSLSWPVFEMDWSKLPGISETSVILDAFKEQEAFDYNSFVVIHGGVLGATKVAGVSDERQGSESKSVVELTNGSSEDTHSSTMFFCFCVFCPSFKVDGRKEYEAT</sequence>
<evidence type="ECO:0000313" key="1">
    <source>
        <dbReference type="EMBL" id="CAI9263134.1"/>
    </source>
</evidence>
<gene>
    <name evidence="1" type="ORF">LSALG_LOCUS3835</name>
</gene>
<evidence type="ECO:0000313" key="2">
    <source>
        <dbReference type="Proteomes" id="UP001177003"/>
    </source>
</evidence>
<organism evidence="1 2">
    <name type="scientific">Lactuca saligna</name>
    <name type="common">Willowleaf lettuce</name>
    <dbReference type="NCBI Taxonomy" id="75948"/>
    <lineage>
        <taxon>Eukaryota</taxon>
        <taxon>Viridiplantae</taxon>
        <taxon>Streptophyta</taxon>
        <taxon>Embryophyta</taxon>
        <taxon>Tracheophyta</taxon>
        <taxon>Spermatophyta</taxon>
        <taxon>Magnoliopsida</taxon>
        <taxon>eudicotyledons</taxon>
        <taxon>Gunneridae</taxon>
        <taxon>Pentapetalae</taxon>
        <taxon>asterids</taxon>
        <taxon>campanulids</taxon>
        <taxon>Asterales</taxon>
        <taxon>Asteraceae</taxon>
        <taxon>Cichorioideae</taxon>
        <taxon>Cichorieae</taxon>
        <taxon>Lactucinae</taxon>
        <taxon>Lactuca</taxon>
    </lineage>
</organism>
<dbReference type="Proteomes" id="UP001177003">
    <property type="component" value="Chromosome 0"/>
</dbReference>
<name>A0AA35US83_LACSI</name>
<proteinExistence type="predicted"/>
<protein>
    <submittedName>
        <fullName evidence="1">Uncharacterized protein</fullName>
    </submittedName>
</protein>
<keyword evidence="2" id="KW-1185">Reference proteome</keyword>
<dbReference type="AlphaFoldDB" id="A0AA35US83"/>
<dbReference type="EMBL" id="OX465086">
    <property type="protein sequence ID" value="CAI9263134.1"/>
    <property type="molecule type" value="Genomic_DNA"/>
</dbReference>